<feature type="transmembrane region" description="Helical" evidence="1">
    <location>
        <begin position="61"/>
        <end position="82"/>
    </location>
</feature>
<feature type="transmembrane region" description="Helical" evidence="1">
    <location>
        <begin position="174"/>
        <end position="193"/>
    </location>
</feature>
<keyword evidence="1" id="KW-1133">Transmembrane helix</keyword>
<feature type="transmembrane region" description="Helical" evidence="1">
    <location>
        <begin position="205"/>
        <end position="226"/>
    </location>
</feature>
<evidence type="ECO:0000256" key="1">
    <source>
        <dbReference type="SAM" id="Phobius"/>
    </source>
</evidence>
<feature type="transmembrane region" description="Helical" evidence="1">
    <location>
        <begin position="264"/>
        <end position="287"/>
    </location>
</feature>
<keyword evidence="4" id="KW-1185">Reference proteome</keyword>
<accession>A0ABN2HC26</accession>
<proteinExistence type="predicted"/>
<organism evidence="3 4">
    <name type="scientific">Microbacterium lacus</name>
    <dbReference type="NCBI Taxonomy" id="415217"/>
    <lineage>
        <taxon>Bacteria</taxon>
        <taxon>Bacillati</taxon>
        <taxon>Actinomycetota</taxon>
        <taxon>Actinomycetes</taxon>
        <taxon>Micrococcales</taxon>
        <taxon>Microbacteriaceae</taxon>
        <taxon>Microbacterium</taxon>
    </lineage>
</organism>
<protein>
    <submittedName>
        <fullName evidence="3">Type II CAAX endopeptidase family protein</fullName>
    </submittedName>
</protein>
<dbReference type="InterPro" id="IPR003675">
    <property type="entry name" value="Rce1/LyrA-like_dom"/>
</dbReference>
<evidence type="ECO:0000313" key="4">
    <source>
        <dbReference type="Proteomes" id="UP001500596"/>
    </source>
</evidence>
<dbReference type="Proteomes" id="UP001500596">
    <property type="component" value="Unassembled WGS sequence"/>
</dbReference>
<feature type="transmembrane region" description="Helical" evidence="1">
    <location>
        <begin position="233"/>
        <end position="252"/>
    </location>
</feature>
<dbReference type="EMBL" id="BAAAPK010000002">
    <property type="protein sequence ID" value="GAA1685126.1"/>
    <property type="molecule type" value="Genomic_DNA"/>
</dbReference>
<dbReference type="PANTHER" id="PTHR35797:SF1">
    <property type="entry name" value="PROTEASE"/>
    <property type="match status" value="1"/>
</dbReference>
<gene>
    <name evidence="3" type="ORF">GCM10009807_31170</name>
</gene>
<reference evidence="3 4" key="1">
    <citation type="journal article" date="2019" name="Int. J. Syst. Evol. Microbiol.">
        <title>The Global Catalogue of Microorganisms (GCM) 10K type strain sequencing project: providing services to taxonomists for standard genome sequencing and annotation.</title>
        <authorList>
            <consortium name="The Broad Institute Genomics Platform"/>
            <consortium name="The Broad Institute Genome Sequencing Center for Infectious Disease"/>
            <person name="Wu L."/>
            <person name="Ma J."/>
        </authorList>
    </citation>
    <scope>NUCLEOTIDE SEQUENCE [LARGE SCALE GENOMIC DNA]</scope>
    <source>
        <strain evidence="3 4">JCM 15575</strain>
    </source>
</reference>
<feature type="transmembrane region" description="Helical" evidence="1">
    <location>
        <begin position="26"/>
        <end position="49"/>
    </location>
</feature>
<keyword evidence="1" id="KW-0472">Membrane</keyword>
<sequence>MTTATEPRTDATREPGIRGLARRRPLTMFFVIAYAVTWLLWSPLILLGVPAFNPDTFAPTIWVLPGIAIGVTGTAFLMVGLIDGKPGIRRLASRLISFRHGIQWYLVAILLLPGTAVIVTLILGATDAGAAFALTSLVIYPASYAAHFIFGPLFEETGWRGFALPRMQNKYGPFRGTFYLSLLWATWHFSLYIPSWFGSGDIGQGMFGLGFFTLTVIGMTFIFTWLSNNTQASLALCILLHGSIDGSVTYFQRLAAGGTIAADTSAMLVGFGATIGYFVIATIVLLATRGRLSYPRYQREAEDLDLHPSRHHGERILAG</sequence>
<dbReference type="RefSeq" id="WP_344055929.1">
    <property type="nucleotide sequence ID" value="NZ_BAAAPK010000002.1"/>
</dbReference>
<keyword evidence="1" id="KW-0812">Transmembrane</keyword>
<feature type="transmembrane region" description="Helical" evidence="1">
    <location>
        <begin position="102"/>
        <end position="125"/>
    </location>
</feature>
<feature type="domain" description="CAAX prenyl protease 2/Lysostaphin resistance protein A-like" evidence="2">
    <location>
        <begin position="144"/>
        <end position="245"/>
    </location>
</feature>
<feature type="transmembrane region" description="Helical" evidence="1">
    <location>
        <begin position="131"/>
        <end position="154"/>
    </location>
</feature>
<evidence type="ECO:0000313" key="3">
    <source>
        <dbReference type="EMBL" id="GAA1685126.1"/>
    </source>
</evidence>
<name>A0ABN2HC26_9MICO</name>
<evidence type="ECO:0000259" key="2">
    <source>
        <dbReference type="Pfam" id="PF02517"/>
    </source>
</evidence>
<dbReference type="PANTHER" id="PTHR35797">
    <property type="entry name" value="PROTEASE-RELATED"/>
    <property type="match status" value="1"/>
</dbReference>
<dbReference type="InterPro" id="IPR042150">
    <property type="entry name" value="MmRce1-like"/>
</dbReference>
<comment type="caution">
    <text evidence="3">The sequence shown here is derived from an EMBL/GenBank/DDBJ whole genome shotgun (WGS) entry which is preliminary data.</text>
</comment>
<dbReference type="Pfam" id="PF02517">
    <property type="entry name" value="Rce1-like"/>
    <property type="match status" value="1"/>
</dbReference>